<dbReference type="EMBL" id="AEYP01089973">
    <property type="status" value="NOT_ANNOTATED_CDS"/>
    <property type="molecule type" value="Genomic_DNA"/>
</dbReference>
<dbReference type="InterPro" id="IPR000195">
    <property type="entry name" value="Rab-GAP-TBC_dom"/>
</dbReference>
<dbReference type="OMA" id="PNTKSAC"/>
<dbReference type="Ensembl" id="ENSMPUT00000008179.1">
    <property type="protein sequence ID" value="ENSMPUP00000008053.1"/>
    <property type="gene ID" value="ENSMPUG00000008110.1"/>
</dbReference>
<name>M3Y9P6_MUSPF</name>
<dbReference type="InterPro" id="IPR035969">
    <property type="entry name" value="Rab-GAP_TBC_sf"/>
</dbReference>
<dbReference type="Pfam" id="PF00566">
    <property type="entry name" value="RabGAP-TBC"/>
    <property type="match status" value="1"/>
</dbReference>
<evidence type="ECO:0000259" key="1">
    <source>
        <dbReference type="PROSITE" id="PS50086"/>
    </source>
</evidence>
<dbReference type="Gene3D" id="1.10.8.270">
    <property type="entry name" value="putative rabgap domain of human tbc1 domain family member 14 like domains"/>
    <property type="match status" value="1"/>
</dbReference>
<dbReference type="InParanoid" id="M3Y9P6"/>
<feature type="domain" description="Rab-GAP TBC" evidence="1">
    <location>
        <begin position="18"/>
        <end position="210"/>
    </location>
</feature>
<dbReference type="HOGENOM" id="CLU_005350_10_2_1"/>
<dbReference type="STRING" id="9669.ENSMPUP00000008053"/>
<dbReference type="SMART" id="SM00164">
    <property type="entry name" value="TBC"/>
    <property type="match status" value="1"/>
</dbReference>
<dbReference type="AlphaFoldDB" id="M3Y9P6"/>
<dbReference type="GeneTree" id="ENSGT00940000161238"/>
<dbReference type="eggNOG" id="KOG1102">
    <property type="taxonomic scope" value="Eukaryota"/>
</dbReference>
<evidence type="ECO:0000313" key="2">
    <source>
        <dbReference type="Ensembl" id="ENSMPUP00000008053.1"/>
    </source>
</evidence>
<reference evidence="2" key="1">
    <citation type="submission" date="2024-06" db="UniProtKB">
        <authorList>
            <consortium name="Ensembl"/>
        </authorList>
    </citation>
    <scope>IDENTIFICATION</scope>
</reference>
<dbReference type="PANTHER" id="PTHR47219:SF25">
    <property type="entry name" value="RAB-GAP TBC DOMAIN-CONTAINING PROTEIN"/>
    <property type="match status" value="1"/>
</dbReference>
<dbReference type="PROSITE" id="PS50086">
    <property type="entry name" value="TBC_RABGAP"/>
    <property type="match status" value="1"/>
</dbReference>
<dbReference type="SUPFAM" id="SSF47923">
    <property type="entry name" value="Ypt/Rab-GAP domain of gyp1p"/>
    <property type="match status" value="1"/>
</dbReference>
<dbReference type="FunFam" id="1.10.8.270:FF:000016">
    <property type="entry name" value="TBC1 domain family member 2A"/>
    <property type="match status" value="1"/>
</dbReference>
<proteinExistence type="predicted"/>
<protein>
    <recommendedName>
        <fullName evidence="1">Rab-GAP TBC domain-containing protein</fullName>
    </recommendedName>
</protein>
<organism evidence="2">
    <name type="scientific">Mustela putorius furo</name>
    <name type="common">European domestic ferret</name>
    <name type="synonym">Mustela furo</name>
    <dbReference type="NCBI Taxonomy" id="9669"/>
    <lineage>
        <taxon>Eukaryota</taxon>
        <taxon>Metazoa</taxon>
        <taxon>Chordata</taxon>
        <taxon>Craniata</taxon>
        <taxon>Vertebrata</taxon>
        <taxon>Euteleostomi</taxon>
        <taxon>Mammalia</taxon>
        <taxon>Eutheria</taxon>
        <taxon>Laurasiatheria</taxon>
        <taxon>Carnivora</taxon>
        <taxon>Caniformia</taxon>
        <taxon>Musteloidea</taxon>
        <taxon>Mustelidae</taxon>
        <taxon>Mustelinae</taxon>
        <taxon>Mustela</taxon>
    </lineage>
</organism>
<sequence>NWDYYGPREKMRLRVYQGVPRQVRGQVWALLLYIEKVKSTQQGLYEKMKEQAKLSSKDIWQIDLDVNWTFRNQVMLGDRYGIMQRALFHVLLAYSVYNPEVGICQGMTDIVGILLMYLGEEDTFWAPAQLMTLETHAMHGRGPAGHPACLPTGKGHGLLKASVAMAIGHSVCRPLSHSQATLRWLLPHALSLQTPFTLNLKLWDAYMLDGERVLTAMAYTVLRLHR</sequence>
<dbReference type="InterPro" id="IPR050302">
    <property type="entry name" value="Rab_GAP_TBC_domain"/>
</dbReference>
<dbReference type="GO" id="GO:0005096">
    <property type="term" value="F:GTPase activator activity"/>
    <property type="evidence" value="ECO:0007669"/>
    <property type="project" value="TreeGrafter"/>
</dbReference>
<dbReference type="GO" id="GO:0031267">
    <property type="term" value="F:small GTPase binding"/>
    <property type="evidence" value="ECO:0007669"/>
    <property type="project" value="TreeGrafter"/>
</dbReference>
<accession>M3Y9P6</accession>
<dbReference type="PANTHER" id="PTHR47219">
    <property type="entry name" value="RAB GTPASE-ACTIVATING PROTEIN 1-LIKE"/>
    <property type="match status" value="1"/>
</dbReference>